<sequence>MGDLRISGPWPQAATALLTAAVLWQPAGSAMLPLLLLLAGLGQLTSASQNYEDPLLQITVPQKIPTNRRDDAIPAMHVTYLINIKGKAYTIHLEKQSFLPPDLMMYSYNSSGALLVESPFTKVHCFYQGYAAEISHSVVTLNICSGLRGLLQLENVSYGIEPLKATSTYEHILYEIGNKKMDFSPLQRNYTTKQIGDNFYRILVKSKNNSDDIQVRRNLRLQIILDKALYDYMGSNVAIAAEKVVQIFGLINTVSIYIQIKVFLLSVYRDHPNYVGATYHGVACSPNLAVGIALYPKMTTLEEFSVVMTQLLAVNLGLTYDDIYKCYCSGNTCIMNPEAIHSRGVKFFSSCSLDEFKNIVGGPEFVCLQNQIASKVAIQGRQDHAVCGNGILEGQEQCDCGKPQTCKFSKCCQAETCTLIGFAECGSGICCEEKSCLVSEHGKVCRKSHDPCDFTEYCTGTSEFCVPDMKSADLEPCDNYTAFCFEGRCQSMDRQCIDLFGKFAKGADYLCIQELNSNVDDFGSCQGKACGYRSILCGKIVCHWTATGLVPLADHDIQYTYLRGHVCISAYLRNLTLRTTHDDTFVQTGTICGSNGYCEASVCRSVNAYSKKVNCSSLKKCNGHGVCNQNLNCQCDVGYAPPFCDPAPASFGGSIDDGFWRVTDLNTALFVKQRAAPQHKGLLISLYVFLPFLVLTAIIILKWNTVKGLWNRGKAVSGGSVLEDSNSNSSLTESSY</sequence>
<accession>A0AC55CTG8</accession>
<evidence type="ECO:0000313" key="1">
    <source>
        <dbReference type="Proteomes" id="UP000694863"/>
    </source>
</evidence>
<keyword evidence="1" id="KW-1185">Reference proteome</keyword>
<dbReference type="RefSeq" id="XP_045142798.1">
    <property type="nucleotide sequence ID" value="XM_045286863.1"/>
</dbReference>
<dbReference type="Proteomes" id="UP000694863">
    <property type="component" value="Unplaced"/>
</dbReference>
<reference evidence="2" key="1">
    <citation type="submission" date="2025-08" db="UniProtKB">
        <authorList>
            <consortium name="RefSeq"/>
        </authorList>
    </citation>
    <scope>IDENTIFICATION</scope>
</reference>
<evidence type="ECO:0000313" key="2">
    <source>
        <dbReference type="RefSeq" id="XP_045142798.1"/>
    </source>
</evidence>
<protein>
    <submittedName>
        <fullName evidence="2">A disintegrin and metallopeptidase domain 3</fullName>
    </submittedName>
</protein>
<organism evidence="1 2">
    <name type="scientific">Echinops telfairi</name>
    <name type="common">Lesser hedgehog tenrec</name>
    <dbReference type="NCBI Taxonomy" id="9371"/>
    <lineage>
        <taxon>Eukaryota</taxon>
        <taxon>Metazoa</taxon>
        <taxon>Chordata</taxon>
        <taxon>Craniata</taxon>
        <taxon>Vertebrata</taxon>
        <taxon>Euteleostomi</taxon>
        <taxon>Mammalia</taxon>
        <taxon>Eutheria</taxon>
        <taxon>Afrotheria</taxon>
        <taxon>Tenrecidae</taxon>
        <taxon>Tenrecinae</taxon>
        <taxon>Echinops</taxon>
    </lineage>
</organism>
<gene>
    <name evidence="2" type="primary">LOC101649504</name>
</gene>
<proteinExistence type="predicted"/>
<name>A0AC55CTG8_ECHTE</name>